<dbReference type="EMBL" id="JAVIZN010000002">
    <property type="protein sequence ID" value="MDR6202162.1"/>
    <property type="molecule type" value="Genomic_DNA"/>
</dbReference>
<evidence type="ECO:0000313" key="2">
    <source>
        <dbReference type="EMBL" id="MDR6202162.1"/>
    </source>
</evidence>
<evidence type="ECO:0000256" key="1">
    <source>
        <dbReference type="SAM" id="Phobius"/>
    </source>
</evidence>
<organism evidence="2 3">
    <name type="scientific">Paraburkholderia graminis</name>
    <dbReference type="NCBI Taxonomy" id="60548"/>
    <lineage>
        <taxon>Bacteria</taxon>
        <taxon>Pseudomonadati</taxon>
        <taxon>Pseudomonadota</taxon>
        <taxon>Betaproteobacteria</taxon>
        <taxon>Burkholderiales</taxon>
        <taxon>Burkholderiaceae</taxon>
        <taxon>Paraburkholderia</taxon>
    </lineage>
</organism>
<feature type="transmembrane region" description="Helical" evidence="1">
    <location>
        <begin position="20"/>
        <end position="41"/>
    </location>
</feature>
<accession>A0ABD5CDY9</accession>
<reference evidence="2 3" key="1">
    <citation type="submission" date="2023-08" db="EMBL/GenBank/DDBJ databases">
        <title>Genome sequencing of plant associated microbes to promote plant fitness in Sorghum bicolor and Oryza sativa.</title>
        <authorList>
            <person name="Coleman-Derr D."/>
        </authorList>
    </citation>
    <scope>NUCLEOTIDE SEQUENCE [LARGE SCALE GENOMIC DNA]</scope>
    <source>
        <strain evidence="2 3">SLBN-33</strain>
    </source>
</reference>
<evidence type="ECO:0008006" key="4">
    <source>
        <dbReference type="Google" id="ProtNLM"/>
    </source>
</evidence>
<dbReference type="AlphaFoldDB" id="A0ABD5CDY9"/>
<keyword evidence="1" id="KW-1133">Transmembrane helix</keyword>
<evidence type="ECO:0000313" key="3">
    <source>
        <dbReference type="Proteomes" id="UP001245184"/>
    </source>
</evidence>
<protein>
    <recommendedName>
        <fullName evidence="4">Serine protease</fullName>
    </recommendedName>
</protein>
<sequence>MSTSPNPSSPQRGRIHPLVAGAAVAVILASATGIAAMTGILPTSRAVTARPTRAMPVVAQVASAPVT</sequence>
<proteinExistence type="predicted"/>
<name>A0ABD5CDY9_9BURK</name>
<keyword evidence="1" id="KW-0812">Transmembrane</keyword>
<dbReference type="Proteomes" id="UP001245184">
    <property type="component" value="Unassembled WGS sequence"/>
</dbReference>
<gene>
    <name evidence="2" type="ORF">QF025_000882</name>
</gene>
<comment type="caution">
    <text evidence="2">The sequence shown here is derived from an EMBL/GenBank/DDBJ whole genome shotgun (WGS) entry which is preliminary data.</text>
</comment>
<keyword evidence="1" id="KW-0472">Membrane</keyword>